<name>A0ABT0TIU5_9FLAO</name>
<sequence length="179" mass="20979">MIKTLTSLLLISYVAVGQNNVEQTSNTTNWKSLDHHSYSIKYPSHWELNESGEMGTSLIILSPLESEKDTFRENVNLLIQDLTGLDIDLDQYTKISEDQMKSMFTNYTLIENKRINKNNDEFHKVIYVVDNGFYLLQFEQYFRVSDDKAYVLTFTSEKEKFETYRVTGEKILNSFLLKK</sequence>
<accession>A0ABT0TIU5</accession>
<evidence type="ECO:0000313" key="1">
    <source>
        <dbReference type="EMBL" id="MCL9770900.1"/>
    </source>
</evidence>
<protein>
    <recommendedName>
        <fullName evidence="3">PsbP C-terminal domain-containing protein</fullName>
    </recommendedName>
</protein>
<evidence type="ECO:0000313" key="2">
    <source>
        <dbReference type="Proteomes" id="UP001203342"/>
    </source>
</evidence>
<evidence type="ECO:0008006" key="3">
    <source>
        <dbReference type="Google" id="ProtNLM"/>
    </source>
</evidence>
<dbReference type="EMBL" id="JAMLJN010000009">
    <property type="protein sequence ID" value="MCL9770900.1"/>
    <property type="molecule type" value="Genomic_DNA"/>
</dbReference>
<dbReference type="RefSeq" id="WP_250582640.1">
    <property type="nucleotide sequence ID" value="NZ_JAMLJN010000009.1"/>
</dbReference>
<dbReference type="Gene3D" id="3.40.1000.10">
    <property type="entry name" value="Mog1/PsbP, alpha/beta/alpha sandwich"/>
    <property type="match status" value="1"/>
</dbReference>
<gene>
    <name evidence="1" type="ORF">NAT47_10765</name>
</gene>
<organism evidence="1 2">
    <name type="scientific">Flavobacterium fragile</name>
    <dbReference type="NCBI Taxonomy" id="2949085"/>
    <lineage>
        <taxon>Bacteria</taxon>
        <taxon>Pseudomonadati</taxon>
        <taxon>Bacteroidota</taxon>
        <taxon>Flavobacteriia</taxon>
        <taxon>Flavobacteriales</taxon>
        <taxon>Flavobacteriaceae</taxon>
        <taxon>Flavobacterium</taxon>
    </lineage>
</organism>
<keyword evidence="2" id="KW-1185">Reference proteome</keyword>
<comment type="caution">
    <text evidence="1">The sequence shown here is derived from an EMBL/GenBank/DDBJ whole genome shotgun (WGS) entry which is preliminary data.</text>
</comment>
<dbReference type="Proteomes" id="UP001203342">
    <property type="component" value="Unassembled WGS sequence"/>
</dbReference>
<reference evidence="1 2" key="1">
    <citation type="submission" date="2022-05" db="EMBL/GenBank/DDBJ databases">
        <title>Flavobacterium sp., isolated from activated sludge.</title>
        <authorList>
            <person name="Ran Q."/>
        </authorList>
    </citation>
    <scope>NUCLEOTIDE SEQUENCE [LARGE SCALE GENOMIC DNA]</scope>
    <source>
        <strain evidence="1 2">HXWNR69</strain>
    </source>
</reference>
<proteinExistence type="predicted"/>